<dbReference type="InterPro" id="IPR028261">
    <property type="entry name" value="DPD_II"/>
</dbReference>
<dbReference type="Pfam" id="PF14697">
    <property type="entry name" value="Fer4_21"/>
    <property type="match status" value="1"/>
</dbReference>
<evidence type="ECO:0000256" key="19">
    <source>
        <dbReference type="ARBA" id="ARBA00030119"/>
    </source>
</evidence>
<evidence type="ECO:0000313" key="22">
    <source>
        <dbReference type="EMBL" id="KAJ6242846.1"/>
    </source>
</evidence>
<dbReference type="InterPro" id="IPR009051">
    <property type="entry name" value="Helical_ferredxn"/>
</dbReference>
<evidence type="ECO:0000256" key="8">
    <source>
        <dbReference type="ARBA" id="ARBA00022485"/>
    </source>
</evidence>
<gene>
    <name evidence="22" type="ORF">M0813_02696</name>
</gene>
<dbReference type="PRINTS" id="PR00419">
    <property type="entry name" value="ADXRDTASE"/>
</dbReference>
<dbReference type="Gene3D" id="3.50.50.60">
    <property type="entry name" value="FAD/NAD(P)-binding domain"/>
    <property type="match status" value="2"/>
</dbReference>
<comment type="pathway">
    <text evidence="4">Amino-acid biosynthesis; beta-alanine biosynthesis.</text>
</comment>
<evidence type="ECO:0000256" key="1">
    <source>
        <dbReference type="ARBA" id="ARBA00001917"/>
    </source>
</evidence>
<dbReference type="PROSITE" id="PS00912">
    <property type="entry name" value="DHODEHASE_2"/>
    <property type="match status" value="1"/>
</dbReference>
<keyword evidence="11" id="KW-0479">Metal-binding</keyword>
<keyword evidence="8" id="KW-0004">4Fe-4S</keyword>
<dbReference type="InterPro" id="IPR013785">
    <property type="entry name" value="Aldolase_TIM"/>
</dbReference>
<comment type="similarity">
    <text evidence="6">Belongs to the dihydropyrimidine dehydrogenase family.</text>
</comment>
<dbReference type="InterPro" id="IPR017896">
    <property type="entry name" value="4Fe4S_Fe-S-bd"/>
</dbReference>
<dbReference type="SUPFAM" id="SSF51971">
    <property type="entry name" value="Nucleotide-binding domain"/>
    <property type="match status" value="1"/>
</dbReference>
<evidence type="ECO:0000256" key="5">
    <source>
        <dbReference type="ARBA" id="ARBA00004725"/>
    </source>
</evidence>
<evidence type="ECO:0000256" key="18">
    <source>
        <dbReference type="ARBA" id="ARBA00023014"/>
    </source>
</evidence>
<evidence type="ECO:0000313" key="23">
    <source>
        <dbReference type="Proteomes" id="UP001150062"/>
    </source>
</evidence>
<dbReference type="SUPFAM" id="SSF54862">
    <property type="entry name" value="4Fe-4S ferredoxins"/>
    <property type="match status" value="1"/>
</dbReference>
<keyword evidence="16" id="KW-0560">Oxidoreductase</keyword>
<dbReference type="InterPro" id="IPR005720">
    <property type="entry name" value="Dihydroorotate_DH_cat"/>
</dbReference>
<evidence type="ECO:0000256" key="13">
    <source>
        <dbReference type="ARBA" id="ARBA00022741"/>
    </source>
</evidence>
<evidence type="ECO:0000256" key="9">
    <source>
        <dbReference type="ARBA" id="ARBA00022630"/>
    </source>
</evidence>
<keyword evidence="13" id="KW-0547">Nucleotide-binding</keyword>
<dbReference type="Pfam" id="PF07992">
    <property type="entry name" value="Pyr_redox_2"/>
    <property type="match status" value="1"/>
</dbReference>
<proteinExistence type="inferred from homology"/>
<dbReference type="PROSITE" id="PS51379">
    <property type="entry name" value="4FE4S_FER_2"/>
    <property type="match status" value="2"/>
</dbReference>
<organism evidence="22 23">
    <name type="scientific">Anaeramoeba flamelloides</name>
    <dbReference type="NCBI Taxonomy" id="1746091"/>
    <lineage>
        <taxon>Eukaryota</taxon>
        <taxon>Metamonada</taxon>
        <taxon>Anaeramoebidae</taxon>
        <taxon>Anaeramoeba</taxon>
    </lineage>
</organism>
<comment type="cofactor">
    <cofactor evidence="1">
        <name>FMN</name>
        <dbReference type="ChEBI" id="CHEBI:58210"/>
    </cofactor>
</comment>
<keyword evidence="17" id="KW-0408">Iron</keyword>
<comment type="pathway">
    <text evidence="5">Pyrimidine metabolism; UMP biosynthesis via de novo pathway.</text>
</comment>
<dbReference type="SUPFAM" id="SSF46548">
    <property type="entry name" value="alpha-helical ferredoxin"/>
    <property type="match status" value="1"/>
</dbReference>
<dbReference type="PROSITE" id="PS00198">
    <property type="entry name" value="4FE4S_FER_1"/>
    <property type="match status" value="1"/>
</dbReference>
<feature type="domain" description="4Fe-4S ferredoxin-type" evidence="21">
    <location>
        <begin position="931"/>
        <end position="960"/>
    </location>
</feature>
<evidence type="ECO:0000256" key="4">
    <source>
        <dbReference type="ARBA" id="ARBA00004668"/>
    </source>
</evidence>
<evidence type="ECO:0000259" key="21">
    <source>
        <dbReference type="PROSITE" id="PS51379"/>
    </source>
</evidence>
<dbReference type="EMBL" id="JAOAOG010000173">
    <property type="protein sequence ID" value="KAJ6242846.1"/>
    <property type="molecule type" value="Genomic_DNA"/>
</dbReference>
<comment type="cofactor">
    <cofactor evidence="2">
        <name>[4Fe-4S] cluster</name>
        <dbReference type="ChEBI" id="CHEBI:49883"/>
    </cofactor>
</comment>
<dbReference type="InterPro" id="IPR036188">
    <property type="entry name" value="FAD/NAD-bd_sf"/>
</dbReference>
<evidence type="ECO:0000256" key="6">
    <source>
        <dbReference type="ARBA" id="ARBA00010804"/>
    </source>
</evidence>
<evidence type="ECO:0000256" key="11">
    <source>
        <dbReference type="ARBA" id="ARBA00022723"/>
    </source>
</evidence>
<dbReference type="EC" id="1.3.1.2" evidence="7"/>
<dbReference type="Gene3D" id="1.10.1060.10">
    <property type="entry name" value="Alpha-helical ferredoxin"/>
    <property type="match status" value="1"/>
</dbReference>
<keyword evidence="23" id="KW-1185">Reference proteome</keyword>
<evidence type="ECO:0000256" key="14">
    <source>
        <dbReference type="ARBA" id="ARBA00022827"/>
    </source>
</evidence>
<dbReference type="PANTHER" id="PTHR43073">
    <property type="entry name" value="DIHYDROPYRIMIDINE DEHYDROGENASE [NADP(+)]"/>
    <property type="match status" value="1"/>
</dbReference>
<comment type="caution">
    <text evidence="22">The sequence shown here is derived from an EMBL/GenBank/DDBJ whole genome shotgun (WGS) entry which is preliminary data.</text>
</comment>
<keyword evidence="10" id="KW-0288">FMN</keyword>
<dbReference type="SUPFAM" id="SSF51395">
    <property type="entry name" value="FMN-linked oxidoreductases"/>
    <property type="match status" value="1"/>
</dbReference>
<evidence type="ECO:0000256" key="17">
    <source>
        <dbReference type="ARBA" id="ARBA00023004"/>
    </source>
</evidence>
<keyword evidence="15" id="KW-0521">NADP</keyword>
<evidence type="ECO:0000256" key="3">
    <source>
        <dbReference type="ARBA" id="ARBA00001974"/>
    </source>
</evidence>
<dbReference type="InterPro" id="IPR001295">
    <property type="entry name" value="Dihydroorotate_DH_CS"/>
</dbReference>
<dbReference type="InterPro" id="IPR023753">
    <property type="entry name" value="FAD/NAD-binding_dom"/>
</dbReference>
<evidence type="ECO:0000256" key="20">
    <source>
        <dbReference type="ARBA" id="ARBA00032722"/>
    </source>
</evidence>
<keyword evidence="14" id="KW-0274">FAD</keyword>
<evidence type="ECO:0000256" key="10">
    <source>
        <dbReference type="ARBA" id="ARBA00022643"/>
    </source>
</evidence>
<sequence>MTSKKVSQVKDPELFKIYPKIKKTATVKPTLEGRTEKLNWKRNFKTNGKQKYLDFTILPHLMLSEKEAIQEAKRCLKCADAPCTKGCPVSIDIKAFIHCVSTRNFYGAAKHILSENPVGLSCGLVCPVSNLCQGNCNLNCELPINICGLQHFALDTFQKMKIRQIRDPCIDFENLPESYAAKIACIGCGPSSISTASFLARLGYKNITIFEKNSYPGGLSSTEIPSFRLPYEAVKWEVSLMQDLGVKVQYNTALGKNGMTLKKLKEDGYQTIFVGIGLPFPKKISIFNDLKIKNNFYTSKTFLPTVSKITKQIENENQLPKLNGHVLILGAGDTAIDCALTAFRCGAKRVSLCFRKSIHDMRAVEEELKSALEEGVELQPYITPKSINLDKSGKIVSCNFYRCDKDDQEKYYTDKTQEVTIKCKFIISAFGSQIFGEQELIDALDPLTFNQEGFANINCKTMQSNDEEWIFVGGDLAGGKMTVEAANDGKTAAWNIHCYIQKIYNNIISTNKEFKFPLFTTPVDLVDISNTIAGIKFVNPLGLASAPCSTSSSLIRRSFEAGWGFAVTKTFAKDRDTYPNISPRICSEIDENVGNNQKGFMNIELNSEKSMKYWLKAIQELKEDFPDRVVIASISAPFNKEDWIELALKSEKSGADAIELSMSCPHGLEELGMGTEIGAVPKLLCQVTKWVKAEVGIPVFVKLTPNVHDIRDLAKAALEGGADAITAIDTVRSMINIKFDGSGWPSVGKTEKRTIYGGLSGGYIKPLALKSISSINRKFPNLPILGVGGVDSGENALKYIMAGASALQVGSAIMNSDFTIINEMVLGLKCLLYMKSRSDLKEWEFQFPRMEEYPIKENVYTQSVPKFGKYLLQKIEKKTQIIINGNKDLIINKKEIKQSQAPIKIKELVGISNQKVVGWSDLSHKTSDHVVALIVDEENCLNCGKCYMSCTYDAIIFNEKTHIPLVTDDCTGCGLCQSVCPVIDCIKFVSRKIPYIIENGIDLEIQKKNNEIYEKEIRQN</sequence>
<dbReference type="Proteomes" id="UP001150062">
    <property type="component" value="Unassembled WGS sequence"/>
</dbReference>
<evidence type="ECO:0000256" key="16">
    <source>
        <dbReference type="ARBA" id="ARBA00023002"/>
    </source>
</evidence>
<name>A0ABQ8YE41_9EUKA</name>
<keyword evidence="18" id="KW-0411">Iron-sulfur</keyword>
<dbReference type="Gene3D" id="3.30.70.20">
    <property type="match status" value="1"/>
</dbReference>
<dbReference type="Pfam" id="PF01180">
    <property type="entry name" value="DHO_dh"/>
    <property type="match status" value="1"/>
</dbReference>
<evidence type="ECO:0000256" key="15">
    <source>
        <dbReference type="ARBA" id="ARBA00022857"/>
    </source>
</evidence>
<dbReference type="Pfam" id="PF14691">
    <property type="entry name" value="Fer4_20"/>
    <property type="match status" value="1"/>
</dbReference>
<protein>
    <recommendedName>
        <fullName evidence="7">dihydropyrimidine dehydrogenase (NADP(+))</fullName>
        <ecNumber evidence="7">1.3.1.2</ecNumber>
    </recommendedName>
    <alternativeName>
        <fullName evidence="20">Dihydrothymine dehydrogenase</fullName>
    </alternativeName>
    <alternativeName>
        <fullName evidence="19">Dihydrouracil dehydrogenase</fullName>
    </alternativeName>
</protein>
<evidence type="ECO:0000256" key="12">
    <source>
        <dbReference type="ARBA" id="ARBA00022737"/>
    </source>
</evidence>
<dbReference type="InterPro" id="IPR017900">
    <property type="entry name" value="4Fe4S_Fe_S_CS"/>
</dbReference>
<dbReference type="PANTHER" id="PTHR43073:SF2">
    <property type="entry name" value="DIHYDROPYRIMIDINE DEHYDROGENASE [NADP(+)]"/>
    <property type="match status" value="1"/>
</dbReference>
<feature type="domain" description="4Fe-4S ferredoxin-type" evidence="21">
    <location>
        <begin position="961"/>
        <end position="991"/>
    </location>
</feature>
<keyword evidence="9" id="KW-0285">Flavoprotein</keyword>
<dbReference type="Gene3D" id="3.20.20.70">
    <property type="entry name" value="Aldolase class I"/>
    <property type="match status" value="1"/>
</dbReference>
<evidence type="ECO:0000256" key="2">
    <source>
        <dbReference type="ARBA" id="ARBA00001966"/>
    </source>
</evidence>
<reference evidence="22" key="1">
    <citation type="submission" date="2022-08" db="EMBL/GenBank/DDBJ databases">
        <title>Novel sulfate-reducing endosymbionts in the free-living metamonad Anaeramoeba.</title>
        <authorList>
            <person name="Jerlstrom-Hultqvist J."/>
            <person name="Cepicka I."/>
            <person name="Gallot-Lavallee L."/>
            <person name="Salas-Leiva D."/>
            <person name="Curtis B.A."/>
            <person name="Zahonova K."/>
            <person name="Pipaliya S."/>
            <person name="Dacks J."/>
            <person name="Roger A.J."/>
        </authorList>
    </citation>
    <scope>NUCLEOTIDE SEQUENCE</scope>
    <source>
        <strain evidence="22">Schooner1</strain>
    </source>
</reference>
<accession>A0ABQ8YE41</accession>
<comment type="cofactor">
    <cofactor evidence="3">
        <name>FAD</name>
        <dbReference type="ChEBI" id="CHEBI:57692"/>
    </cofactor>
</comment>
<evidence type="ECO:0000256" key="7">
    <source>
        <dbReference type="ARBA" id="ARBA00013004"/>
    </source>
</evidence>
<keyword evidence="12" id="KW-0677">Repeat</keyword>